<dbReference type="AlphaFoldDB" id="E0SHS8"/>
<sequence length="119" mass="13215">MISFAVSGCSTISSVFWLSTISASSASWAWSSISKLFSKRALTSALIETSFSSAAALIFSFRSNGIFSDRLDISLISLPLWQEKISSYASILTKSILKQKININVMKTTKKYKKIILWM</sequence>
<name>E0SHS8_DICD3</name>
<proteinExistence type="predicted"/>
<organism evidence="1 2">
    <name type="scientific">Dickeya dadantii (strain 3937)</name>
    <name type="common">Erwinia chrysanthemi (strain 3937)</name>
    <dbReference type="NCBI Taxonomy" id="198628"/>
    <lineage>
        <taxon>Bacteria</taxon>
        <taxon>Pseudomonadati</taxon>
        <taxon>Pseudomonadota</taxon>
        <taxon>Gammaproteobacteria</taxon>
        <taxon>Enterobacterales</taxon>
        <taxon>Pectobacteriaceae</taxon>
        <taxon>Dickeya</taxon>
    </lineage>
</organism>
<accession>E0SHS8</accession>
<evidence type="ECO:0000313" key="1">
    <source>
        <dbReference type="EMBL" id="ADM99021.1"/>
    </source>
</evidence>
<dbReference type="HOGENOM" id="CLU_2057650_0_0_6"/>
<reference evidence="1 2" key="1">
    <citation type="journal article" date="2011" name="J. Bacteriol.">
        <title>Genome sequence of the plant-pathogenic bacterium Dickeya dadantii 3937.</title>
        <authorList>
            <person name="Glasner J.D."/>
            <person name="Yang C.H."/>
            <person name="Reverchon S."/>
            <person name="Hugouvieux-Cotte-Pattat N."/>
            <person name="Condemine G."/>
            <person name="Bohin J.P."/>
            <person name="Van Gijsegem F."/>
            <person name="Yang S."/>
            <person name="Franza T."/>
            <person name="Expert D."/>
            <person name="Plunkett G. III"/>
            <person name="San Francisco M.J."/>
            <person name="Charkowski A.O."/>
            <person name="Py B."/>
            <person name="Bell K."/>
            <person name="Rauscher L."/>
            <person name="Rodriguez-Palenzuela P."/>
            <person name="Toussaint A."/>
            <person name="Holeva M.C."/>
            <person name="He S.Y."/>
            <person name="Douet V."/>
            <person name="Boccara M."/>
            <person name="Blanco C."/>
            <person name="Toth I."/>
            <person name="Anderson B.D."/>
            <person name="Biehl B.S."/>
            <person name="Mau B."/>
            <person name="Flynn S.M."/>
            <person name="Barras F."/>
            <person name="Lindeberg M."/>
            <person name="Birch P.R."/>
            <person name="Tsuyumu S."/>
            <person name="Shi X."/>
            <person name="Hibbing M."/>
            <person name="Yap M.N."/>
            <person name="Carpentier M."/>
            <person name="Dassa E."/>
            <person name="Umehara M."/>
            <person name="Kim J.F."/>
            <person name="Rusch M."/>
            <person name="Soni P."/>
            <person name="Mayhew G.F."/>
            <person name="Fouts D.E."/>
            <person name="Gill S.R."/>
            <person name="Blattner F.R."/>
            <person name="Keen N.T."/>
            <person name="Perna N.T."/>
        </authorList>
    </citation>
    <scope>NUCLEOTIDE SEQUENCE [LARGE SCALE GENOMIC DNA]</scope>
    <source>
        <strain evidence="1 2">3937</strain>
    </source>
</reference>
<protein>
    <submittedName>
        <fullName evidence="1">Uncharacterized protein</fullName>
    </submittedName>
</protein>
<evidence type="ECO:0000313" key="2">
    <source>
        <dbReference type="Proteomes" id="UP000006859"/>
    </source>
</evidence>
<keyword evidence="2" id="KW-1185">Reference proteome</keyword>
<dbReference type="EMBL" id="CP002038">
    <property type="protein sequence ID" value="ADM99021.1"/>
    <property type="molecule type" value="Genomic_DNA"/>
</dbReference>
<dbReference type="Proteomes" id="UP000006859">
    <property type="component" value="Chromosome"/>
</dbReference>
<gene>
    <name evidence="1" type="ordered locus">Dda3937_00024</name>
</gene>
<dbReference type="KEGG" id="ddd:Dda3937_00024"/>